<protein>
    <submittedName>
        <fullName evidence="5">3-keto-5-aminohexanoate cleavage enzyme</fullName>
    </submittedName>
</protein>
<dbReference type="OrthoDB" id="63399at2"/>
<evidence type="ECO:0000313" key="6">
    <source>
        <dbReference type="Proteomes" id="UP000184245"/>
    </source>
</evidence>
<dbReference type="RefSeq" id="WP_072854382.1">
    <property type="nucleotide sequence ID" value="NZ_FQVI01000030.1"/>
</dbReference>
<evidence type="ECO:0000313" key="5">
    <source>
        <dbReference type="EMBL" id="SHF46117.1"/>
    </source>
</evidence>
<evidence type="ECO:0000256" key="1">
    <source>
        <dbReference type="ARBA" id="ARBA00001947"/>
    </source>
</evidence>
<organism evidence="5 6">
    <name type="scientific">Lactonifactor longoviformis DSM 17459</name>
    <dbReference type="NCBI Taxonomy" id="1122155"/>
    <lineage>
        <taxon>Bacteria</taxon>
        <taxon>Bacillati</taxon>
        <taxon>Bacillota</taxon>
        <taxon>Clostridia</taxon>
        <taxon>Eubacteriales</taxon>
        <taxon>Clostridiaceae</taxon>
        <taxon>Lactonifactor</taxon>
    </lineage>
</organism>
<accession>A0A1M5BV02</accession>
<dbReference type="Proteomes" id="UP000184245">
    <property type="component" value="Unassembled WGS sequence"/>
</dbReference>
<dbReference type="Gene3D" id="3.20.20.70">
    <property type="entry name" value="Aldolase class I"/>
    <property type="match status" value="1"/>
</dbReference>
<dbReference type="InterPro" id="IPR013785">
    <property type="entry name" value="Aldolase_TIM"/>
</dbReference>
<comment type="cofactor">
    <cofactor evidence="1">
        <name>Zn(2+)</name>
        <dbReference type="ChEBI" id="CHEBI:29105"/>
    </cofactor>
</comment>
<name>A0A1M5BV02_9CLOT</name>
<dbReference type="PANTHER" id="PTHR37418:SF2">
    <property type="entry name" value="3-KETO-5-AMINOHEXANOATE CLEAVAGE ENZYME"/>
    <property type="match status" value="1"/>
</dbReference>
<keyword evidence="6" id="KW-1185">Reference proteome</keyword>
<evidence type="ECO:0000256" key="2">
    <source>
        <dbReference type="ARBA" id="ARBA00022679"/>
    </source>
</evidence>
<dbReference type="Pfam" id="PF05853">
    <property type="entry name" value="BKACE"/>
    <property type="match status" value="1"/>
</dbReference>
<keyword evidence="2" id="KW-0808">Transferase</keyword>
<dbReference type="STRING" id="1122155.SAMN02745158_03831"/>
<proteinExistence type="predicted"/>
<gene>
    <name evidence="5" type="ORF">SAMN02745158_03831</name>
</gene>
<dbReference type="AlphaFoldDB" id="A0A1M5BV02"/>
<evidence type="ECO:0000256" key="3">
    <source>
        <dbReference type="ARBA" id="ARBA00022723"/>
    </source>
</evidence>
<dbReference type="InterPro" id="IPR008567">
    <property type="entry name" value="BKACE"/>
</dbReference>
<evidence type="ECO:0000256" key="4">
    <source>
        <dbReference type="ARBA" id="ARBA00022833"/>
    </source>
</evidence>
<dbReference type="EMBL" id="FQVI01000030">
    <property type="protein sequence ID" value="SHF46117.1"/>
    <property type="molecule type" value="Genomic_DNA"/>
</dbReference>
<keyword evidence="4" id="KW-0862">Zinc</keyword>
<reference evidence="5 6" key="1">
    <citation type="submission" date="2016-11" db="EMBL/GenBank/DDBJ databases">
        <authorList>
            <person name="Jaros S."/>
            <person name="Januszkiewicz K."/>
            <person name="Wedrychowicz H."/>
        </authorList>
    </citation>
    <scope>NUCLEOTIDE SEQUENCE [LARGE SCALE GENOMIC DNA]</scope>
    <source>
        <strain evidence="5 6">DSM 17459</strain>
    </source>
</reference>
<dbReference type="GO" id="GO:0043720">
    <property type="term" value="F:3-keto-5-aminohexanoate cleavage activity"/>
    <property type="evidence" value="ECO:0007669"/>
    <property type="project" value="InterPro"/>
</dbReference>
<dbReference type="PANTHER" id="PTHR37418">
    <property type="entry name" value="3-KETO-5-AMINOHEXANOATE CLEAVAGE ENZYME-RELATED"/>
    <property type="match status" value="1"/>
</dbReference>
<sequence length="294" mass="32936">MDKLIITATVDSSASYPDNPYCPRMGDVKTTAEEYNRAVDAGASICHVHGVHFLEDEIQPDGRQLSAIDFDGWQELNDRIKEHADPVIQYGIASARMPAKVKLMDQKPDMMSYCFNAHDECFQPNPDKPPKCTYAVHPIQELREFLTACNEKGVKPEIESFTTGAFYNIEALRKEGLFKEDEPIWTTLFIAWPGGAWTPPTPKSLINFVDHLPANANFNVSVMSYDVNKNWEMLTQAILLGGHVRVGWEDNPYIAPGEYAKTNAQLVEKIASISRSLGRDVASPDEARKIIFGK</sequence>
<keyword evidence="3" id="KW-0479">Metal-binding</keyword>
<dbReference type="GO" id="GO:0046872">
    <property type="term" value="F:metal ion binding"/>
    <property type="evidence" value="ECO:0007669"/>
    <property type="project" value="UniProtKB-KW"/>
</dbReference>